<feature type="transmembrane region" description="Helical" evidence="6">
    <location>
        <begin position="110"/>
        <end position="130"/>
    </location>
</feature>
<dbReference type="PANTHER" id="PTHR33452:SF4">
    <property type="entry name" value="BLL4328 PROTEIN"/>
    <property type="match status" value="1"/>
</dbReference>
<evidence type="ECO:0000256" key="2">
    <source>
        <dbReference type="ARBA" id="ARBA00022475"/>
    </source>
</evidence>
<evidence type="ECO:0008006" key="8">
    <source>
        <dbReference type="Google" id="ProtNLM"/>
    </source>
</evidence>
<feature type="transmembrane region" description="Helical" evidence="6">
    <location>
        <begin position="52"/>
        <end position="74"/>
    </location>
</feature>
<keyword evidence="5 6" id="KW-0472">Membrane</keyword>
<feature type="transmembrane region" description="Helical" evidence="6">
    <location>
        <begin position="81"/>
        <end position="104"/>
    </location>
</feature>
<evidence type="ECO:0000313" key="7">
    <source>
        <dbReference type="EMBL" id="SVC23155.1"/>
    </source>
</evidence>
<dbReference type="EMBL" id="UINC01080324">
    <property type="protein sequence ID" value="SVC23155.1"/>
    <property type="molecule type" value="Genomic_DNA"/>
</dbReference>
<dbReference type="GO" id="GO:0005886">
    <property type="term" value="C:plasma membrane"/>
    <property type="evidence" value="ECO:0007669"/>
    <property type="project" value="UniProtKB-SubCell"/>
</dbReference>
<feature type="transmembrane region" description="Helical" evidence="6">
    <location>
        <begin position="12"/>
        <end position="32"/>
    </location>
</feature>
<comment type="subcellular location">
    <subcellularLocation>
        <location evidence="1">Cell membrane</location>
        <topology evidence="1">Multi-pass membrane protein</topology>
    </subcellularLocation>
</comment>
<accession>A0A382KHT2</accession>
<dbReference type="PANTHER" id="PTHR33452">
    <property type="entry name" value="OXIDOREDUCTASE CATD-RELATED"/>
    <property type="match status" value="1"/>
</dbReference>
<keyword evidence="2" id="KW-1003">Cell membrane</keyword>
<dbReference type="InterPro" id="IPR051907">
    <property type="entry name" value="DoxX-like_oxidoreductase"/>
</dbReference>
<name>A0A382KHT2_9ZZZZ</name>
<dbReference type="Pfam" id="PF07681">
    <property type="entry name" value="DoxX"/>
    <property type="match status" value="1"/>
</dbReference>
<evidence type="ECO:0000256" key="6">
    <source>
        <dbReference type="SAM" id="Phobius"/>
    </source>
</evidence>
<evidence type="ECO:0000256" key="3">
    <source>
        <dbReference type="ARBA" id="ARBA00022692"/>
    </source>
</evidence>
<reference evidence="7" key="1">
    <citation type="submission" date="2018-05" db="EMBL/GenBank/DDBJ databases">
        <authorList>
            <person name="Lanie J.A."/>
            <person name="Ng W.-L."/>
            <person name="Kazmierczak K.M."/>
            <person name="Andrzejewski T.M."/>
            <person name="Davidsen T.M."/>
            <person name="Wayne K.J."/>
            <person name="Tettelin H."/>
            <person name="Glass J.I."/>
            <person name="Rusch D."/>
            <person name="Podicherti R."/>
            <person name="Tsui H.-C.T."/>
            <person name="Winkler M.E."/>
        </authorList>
    </citation>
    <scope>NUCLEOTIDE SEQUENCE</scope>
</reference>
<proteinExistence type="predicted"/>
<evidence type="ECO:0000256" key="4">
    <source>
        <dbReference type="ARBA" id="ARBA00022989"/>
    </source>
</evidence>
<organism evidence="7">
    <name type="scientific">marine metagenome</name>
    <dbReference type="NCBI Taxonomy" id="408172"/>
    <lineage>
        <taxon>unclassified sequences</taxon>
        <taxon>metagenomes</taxon>
        <taxon>ecological metagenomes</taxon>
    </lineage>
</organism>
<evidence type="ECO:0000256" key="1">
    <source>
        <dbReference type="ARBA" id="ARBA00004651"/>
    </source>
</evidence>
<protein>
    <recommendedName>
        <fullName evidence="8">DoxX family protein</fullName>
    </recommendedName>
</protein>
<sequence length="140" mass="15551">MNRLMERTDFLLSRWSGALLSILRIITAFLFIQHGTQKVFSFPVAAFGEFDPLSLLGFGGLLEVFGGTLILVGLFTRLLSFLMSGMMAVAYFMFFSPEGFWTVANGGDAAVLYCFVFLYLSAAGGGPWSLDHLWRRSRPS</sequence>
<dbReference type="InterPro" id="IPR032808">
    <property type="entry name" value="DoxX"/>
</dbReference>
<dbReference type="AlphaFoldDB" id="A0A382KHT2"/>
<keyword evidence="3 6" id="KW-0812">Transmembrane</keyword>
<gene>
    <name evidence="7" type="ORF">METZ01_LOCUS276009</name>
</gene>
<evidence type="ECO:0000256" key="5">
    <source>
        <dbReference type="ARBA" id="ARBA00023136"/>
    </source>
</evidence>
<keyword evidence="4 6" id="KW-1133">Transmembrane helix</keyword>